<dbReference type="PANTHER" id="PTHR13843">
    <property type="entry name" value="MICROTUBULE-ASSOCIATED PROTEIN"/>
    <property type="match status" value="1"/>
</dbReference>
<evidence type="ECO:0000313" key="3">
    <source>
        <dbReference type="EMBL" id="KAL5104399.1"/>
    </source>
</evidence>
<dbReference type="InterPro" id="IPR057480">
    <property type="entry name" value="MAP1A/B/S-like_MBL"/>
</dbReference>
<dbReference type="InterPro" id="IPR026074">
    <property type="entry name" value="MAP1"/>
</dbReference>
<protein>
    <recommendedName>
        <fullName evidence="2">Microtubule-associated protein 1A/B/S-like MBL-like domain-containing protein</fullName>
    </recommendedName>
</protein>
<accession>A0ABR4Q429</accession>
<organism evidence="3 4">
    <name type="scientific">Taenia crassiceps</name>
    <dbReference type="NCBI Taxonomy" id="6207"/>
    <lineage>
        <taxon>Eukaryota</taxon>
        <taxon>Metazoa</taxon>
        <taxon>Spiralia</taxon>
        <taxon>Lophotrochozoa</taxon>
        <taxon>Platyhelminthes</taxon>
        <taxon>Cestoda</taxon>
        <taxon>Eucestoda</taxon>
        <taxon>Cyclophyllidea</taxon>
        <taxon>Taeniidae</taxon>
        <taxon>Taenia</taxon>
    </lineage>
</organism>
<reference evidence="3 4" key="1">
    <citation type="journal article" date="2022" name="Front. Cell. Infect. Microbiol.">
        <title>The Genomes of Two Strains of Taenia crassiceps the Animal Model for the Study of Human Cysticercosis.</title>
        <authorList>
            <person name="Bobes R.J."/>
            <person name="Estrada K."/>
            <person name="Rios-Valencia D.G."/>
            <person name="Calderon-Gallegos A."/>
            <person name="de la Torre P."/>
            <person name="Carrero J.C."/>
            <person name="Sanchez-Flores A."/>
            <person name="Laclette J.P."/>
        </authorList>
    </citation>
    <scope>NUCLEOTIDE SEQUENCE [LARGE SCALE GENOMIC DNA]</scope>
    <source>
        <strain evidence="3">WFUcys</strain>
    </source>
</reference>
<feature type="compositionally biased region" description="Low complexity" evidence="1">
    <location>
        <begin position="543"/>
        <end position="555"/>
    </location>
</feature>
<evidence type="ECO:0000259" key="2">
    <source>
        <dbReference type="Pfam" id="PF25281"/>
    </source>
</evidence>
<comment type="caution">
    <text evidence="3">The sequence shown here is derived from an EMBL/GenBank/DDBJ whole genome shotgun (WGS) entry which is preliminary data.</text>
</comment>
<feature type="domain" description="Microtubule-associated protein 1A/B/S-like MBL-like" evidence="2">
    <location>
        <begin position="249"/>
        <end position="515"/>
    </location>
</feature>
<dbReference type="SUPFAM" id="SSF56281">
    <property type="entry name" value="Metallo-hydrolase/oxidoreductase"/>
    <property type="match status" value="1"/>
</dbReference>
<feature type="compositionally biased region" description="Basic and acidic residues" evidence="1">
    <location>
        <begin position="600"/>
        <end position="619"/>
    </location>
</feature>
<dbReference type="InterPro" id="IPR036866">
    <property type="entry name" value="RibonucZ/Hydroxyglut_hydro"/>
</dbReference>
<dbReference type="EMBL" id="JAKROA010000012">
    <property type="protein sequence ID" value="KAL5104399.1"/>
    <property type="molecule type" value="Genomic_DNA"/>
</dbReference>
<keyword evidence="4" id="KW-1185">Reference proteome</keyword>
<name>A0ABR4Q429_9CEST</name>
<sequence length="871" mass="93206">MSQVSIIIVVGDTSNVPDKTSLVSHIKDGLATIPHFELLKINEVLNSANDFQPLSSGDSQRLAGVEKNGFKFTSPEVNVVLLQGTTVEYILEELDSAINSLPHLIVLVYTGAICQSSGHWVLSDAVLKPDYVAERISLLSEKLHQSLADTTRESMPPVSLHIACSSLPSGGEWRHVLSSRLPSTIAGHPLHVTVNRLHAPAKKTPVGVSAKPELAPLPTDLSGVEAFSLRLEPMIPTPVPPTTCQPAAKTNGCSIRIQHPCLYIFPEGSGQSAIFALPGFTLMVNAGCSWEPKCWKMAQHLENIDAILHTHWGAENTLGLASLLPALMASSDSASVLPKVTCLLTPPPGYMISQPLPSSALAPTDPLVLNVVKVVGDLAHTMKPAIAESRLITLEVNRGAKMTGVPKPLPLYYRAGFGSLELYPLTPTEEDQADVKKLAELWAKSAFSVATALATAAKGHVTAPKQAGIPLASQLSISALLIWKPARKSDRLLRLLFVAPNAHQLRVLTALEALHVSLPYIHYAEPYAVPPTTTSAAGRKVTSARSATAAASRATPHAPKLATASKTQAKSVPKIETRHLKSAPPPTHKPMSTKTAPPLKAKEAMKEKKTKEEKEKNEAPPEVGTEDSLSTELTPEVDHQSPIPEVMEGVNGGDEVATTPTKSMDEDHLLDGEQHVSMEHEAEPLDPLHDWGQPQAMPAPSIALGKGMRQTGAKSASPGLTHPEGYYEASMGFSKGLYDKLAKRTFVDVAFLPGGGDVSLVDAEFFKRVLARYYVATTVAPTAELLKAFVVGKEAWHGDKAAAVGDNHEASLILSHDTPGLLEWASVNEKRLTADGIDLLTVAERSIIQLVTAGGDRNDNDITCPGFRLDF</sequence>
<proteinExistence type="predicted"/>
<feature type="region of interest" description="Disordered" evidence="1">
    <location>
        <begin position="532"/>
        <end position="638"/>
    </location>
</feature>
<dbReference type="PANTHER" id="PTHR13843:SF12">
    <property type="entry name" value="ATPASE F1_V1_A1 COMPLEX ALPHA_BETA SUBUNIT NUCLEOTIDE-BINDING DOMAIN-CONTAINING PROTEIN"/>
    <property type="match status" value="1"/>
</dbReference>
<dbReference type="Proteomes" id="UP001651158">
    <property type="component" value="Unassembled WGS sequence"/>
</dbReference>
<evidence type="ECO:0000256" key="1">
    <source>
        <dbReference type="SAM" id="MobiDB-lite"/>
    </source>
</evidence>
<gene>
    <name evidence="3" type="ORF">TcWFU_001171</name>
</gene>
<dbReference type="Pfam" id="PF25281">
    <property type="entry name" value="MBL_MAP1B"/>
    <property type="match status" value="1"/>
</dbReference>
<evidence type="ECO:0000313" key="4">
    <source>
        <dbReference type="Proteomes" id="UP001651158"/>
    </source>
</evidence>